<comment type="subcellular location">
    <subcellularLocation>
        <location evidence="1">Cell membrane</location>
        <topology evidence="1">Multi-pass membrane protein</topology>
    </subcellularLocation>
</comment>
<dbReference type="Pfam" id="PF02687">
    <property type="entry name" value="FtsX"/>
    <property type="match status" value="1"/>
</dbReference>
<dbReference type="EMBL" id="CP036268">
    <property type="protein sequence ID" value="QDT36897.1"/>
    <property type="molecule type" value="Genomic_DNA"/>
</dbReference>
<keyword evidence="4 7" id="KW-1133">Transmembrane helix</keyword>
<sequence>MGSEDRGKCLMLWTTLLLSLREIRRNVLRSSLTILGIVIGVWALITMVTLGSGATERVKSDIAVLGYNLVVVLPGVERRTGGGIMPGAEPFEIEDVTAIKEEVSSVAAAAPWSSHPILAVNGNRNWQTVAQGSDNDFMKSRSWRVQYGREFAEAELRGGKAVCILGETVRQELFGRTNPVGEKLRLGKLTYEIVGVFESKGQSFSGQDQDDFILLPLKTLQRRISGNRNIAVIFVSAETEDMAERVKADVGQLMRERRRIAPGAQDDFSVQDLKEISTLIEETTGVLTAFVGAIAAVSLLVGGIGIMNTMLVTVIERTREIGTRLAIGALEREVLMQFLVEAMVLSAVGGLVGIILGLVTAAVSAHLLSIPLAINSAVVLGAFAFSALVGIVFGSYPAMQAARLNPIDALRHE</sequence>
<keyword evidence="5 7" id="KW-0472">Membrane</keyword>
<keyword evidence="3 7" id="KW-0812">Transmembrane</keyword>
<keyword evidence="11" id="KW-1185">Reference proteome</keyword>
<dbReference type="GO" id="GO:0005886">
    <property type="term" value="C:plasma membrane"/>
    <property type="evidence" value="ECO:0007669"/>
    <property type="project" value="UniProtKB-SubCell"/>
</dbReference>
<dbReference type="GO" id="GO:0005524">
    <property type="term" value="F:ATP binding"/>
    <property type="evidence" value="ECO:0007669"/>
    <property type="project" value="UniProtKB-KW"/>
</dbReference>
<evidence type="ECO:0000313" key="10">
    <source>
        <dbReference type="EMBL" id="QDT36897.1"/>
    </source>
</evidence>
<evidence type="ECO:0000256" key="6">
    <source>
        <dbReference type="ARBA" id="ARBA00038076"/>
    </source>
</evidence>
<evidence type="ECO:0000256" key="1">
    <source>
        <dbReference type="ARBA" id="ARBA00004651"/>
    </source>
</evidence>
<name>A0A517QZ21_9PLAN</name>
<dbReference type="InterPro" id="IPR025857">
    <property type="entry name" value="MacB_PCD"/>
</dbReference>
<evidence type="ECO:0000313" key="11">
    <source>
        <dbReference type="Proteomes" id="UP000317318"/>
    </source>
</evidence>
<feature type="transmembrane region" description="Helical" evidence="7">
    <location>
        <begin position="334"/>
        <end position="360"/>
    </location>
</feature>
<dbReference type="Pfam" id="PF12704">
    <property type="entry name" value="MacB_PCD"/>
    <property type="match status" value="1"/>
</dbReference>
<evidence type="ECO:0000256" key="4">
    <source>
        <dbReference type="ARBA" id="ARBA00022989"/>
    </source>
</evidence>
<dbReference type="InterPro" id="IPR003838">
    <property type="entry name" value="ABC3_permease_C"/>
</dbReference>
<dbReference type="EC" id="3.6.3.-" evidence="10"/>
<protein>
    <submittedName>
        <fullName evidence="10">Macrolide export ATP-binding/permease protein MacB</fullName>
        <ecNumber evidence="10">3.6.3.-</ecNumber>
    </submittedName>
</protein>
<dbReference type="PANTHER" id="PTHR30572">
    <property type="entry name" value="MEMBRANE COMPONENT OF TRANSPORTER-RELATED"/>
    <property type="match status" value="1"/>
</dbReference>
<gene>
    <name evidence="10" type="primary">macB_5</name>
    <name evidence="10" type="ORF">Pan189_12610</name>
</gene>
<feature type="domain" description="ABC3 transporter permease C-terminal" evidence="8">
    <location>
        <begin position="293"/>
        <end position="406"/>
    </location>
</feature>
<dbReference type="PANTHER" id="PTHR30572:SF4">
    <property type="entry name" value="ABC TRANSPORTER PERMEASE YTRF"/>
    <property type="match status" value="1"/>
</dbReference>
<dbReference type="GO" id="GO:0016787">
    <property type="term" value="F:hydrolase activity"/>
    <property type="evidence" value="ECO:0007669"/>
    <property type="project" value="UniProtKB-KW"/>
</dbReference>
<reference evidence="10 11" key="1">
    <citation type="submission" date="2019-02" db="EMBL/GenBank/DDBJ databases">
        <title>Deep-cultivation of Planctomycetes and their phenomic and genomic characterization uncovers novel biology.</title>
        <authorList>
            <person name="Wiegand S."/>
            <person name="Jogler M."/>
            <person name="Boedeker C."/>
            <person name="Pinto D."/>
            <person name="Vollmers J."/>
            <person name="Rivas-Marin E."/>
            <person name="Kohn T."/>
            <person name="Peeters S.H."/>
            <person name="Heuer A."/>
            <person name="Rast P."/>
            <person name="Oberbeckmann S."/>
            <person name="Bunk B."/>
            <person name="Jeske O."/>
            <person name="Meyerdierks A."/>
            <person name="Storesund J.E."/>
            <person name="Kallscheuer N."/>
            <person name="Luecker S."/>
            <person name="Lage O.M."/>
            <person name="Pohl T."/>
            <person name="Merkel B.J."/>
            <person name="Hornburger P."/>
            <person name="Mueller R.-W."/>
            <person name="Bruemmer F."/>
            <person name="Labrenz M."/>
            <person name="Spormann A.M."/>
            <person name="Op den Camp H."/>
            <person name="Overmann J."/>
            <person name="Amann R."/>
            <person name="Jetten M.S.M."/>
            <person name="Mascher T."/>
            <person name="Medema M.H."/>
            <person name="Devos D.P."/>
            <person name="Kaster A.-K."/>
            <person name="Ovreas L."/>
            <person name="Rohde M."/>
            <person name="Galperin M.Y."/>
            <person name="Jogler C."/>
        </authorList>
    </citation>
    <scope>NUCLEOTIDE SEQUENCE [LARGE SCALE GENOMIC DNA]</scope>
    <source>
        <strain evidence="10 11">Pan189</strain>
    </source>
</reference>
<feature type="domain" description="MacB-like periplasmic core" evidence="9">
    <location>
        <begin position="30"/>
        <end position="252"/>
    </location>
</feature>
<keyword evidence="10" id="KW-0378">Hydrolase</keyword>
<evidence type="ECO:0000256" key="2">
    <source>
        <dbReference type="ARBA" id="ARBA00022475"/>
    </source>
</evidence>
<dbReference type="InterPro" id="IPR050250">
    <property type="entry name" value="Macrolide_Exporter_MacB"/>
</dbReference>
<evidence type="ECO:0000256" key="5">
    <source>
        <dbReference type="ARBA" id="ARBA00023136"/>
    </source>
</evidence>
<feature type="transmembrane region" description="Helical" evidence="7">
    <location>
        <begin position="372"/>
        <end position="393"/>
    </location>
</feature>
<comment type="similarity">
    <text evidence="6">Belongs to the ABC-4 integral membrane protein family.</text>
</comment>
<feature type="transmembrane region" description="Helical" evidence="7">
    <location>
        <begin position="27"/>
        <end position="50"/>
    </location>
</feature>
<dbReference type="KEGG" id="svp:Pan189_12610"/>
<evidence type="ECO:0000259" key="8">
    <source>
        <dbReference type="Pfam" id="PF02687"/>
    </source>
</evidence>
<dbReference type="Proteomes" id="UP000317318">
    <property type="component" value="Chromosome"/>
</dbReference>
<keyword evidence="10" id="KW-0067">ATP-binding</keyword>
<evidence type="ECO:0000256" key="3">
    <source>
        <dbReference type="ARBA" id="ARBA00022692"/>
    </source>
</evidence>
<keyword evidence="10" id="KW-0547">Nucleotide-binding</keyword>
<evidence type="ECO:0000256" key="7">
    <source>
        <dbReference type="SAM" id="Phobius"/>
    </source>
</evidence>
<accession>A0A517QZ21</accession>
<keyword evidence="2" id="KW-1003">Cell membrane</keyword>
<organism evidence="10 11">
    <name type="scientific">Stratiformator vulcanicus</name>
    <dbReference type="NCBI Taxonomy" id="2527980"/>
    <lineage>
        <taxon>Bacteria</taxon>
        <taxon>Pseudomonadati</taxon>
        <taxon>Planctomycetota</taxon>
        <taxon>Planctomycetia</taxon>
        <taxon>Planctomycetales</taxon>
        <taxon>Planctomycetaceae</taxon>
        <taxon>Stratiformator</taxon>
    </lineage>
</organism>
<dbReference type="GO" id="GO:0022857">
    <property type="term" value="F:transmembrane transporter activity"/>
    <property type="evidence" value="ECO:0007669"/>
    <property type="project" value="TreeGrafter"/>
</dbReference>
<dbReference type="AlphaFoldDB" id="A0A517QZ21"/>
<feature type="transmembrane region" description="Helical" evidence="7">
    <location>
        <begin position="286"/>
        <end position="313"/>
    </location>
</feature>
<proteinExistence type="inferred from homology"/>
<evidence type="ECO:0000259" key="9">
    <source>
        <dbReference type="Pfam" id="PF12704"/>
    </source>
</evidence>